<dbReference type="Gene3D" id="3.20.20.100">
    <property type="entry name" value="NADP-dependent oxidoreductase domain"/>
    <property type="match status" value="1"/>
</dbReference>
<dbReference type="InterPro" id="IPR036812">
    <property type="entry name" value="NAD(P)_OxRdtase_dom_sf"/>
</dbReference>
<dbReference type="SUPFAM" id="SSF51430">
    <property type="entry name" value="NAD(P)-linked oxidoreductase"/>
    <property type="match status" value="1"/>
</dbReference>
<evidence type="ECO:0000313" key="3">
    <source>
        <dbReference type="EMBL" id="KAK4146520.1"/>
    </source>
</evidence>
<accession>A0AAN6V9J8</accession>
<proteinExistence type="predicted"/>
<dbReference type="GO" id="GO:0016491">
    <property type="term" value="F:oxidoreductase activity"/>
    <property type="evidence" value="ECO:0007669"/>
    <property type="project" value="UniProtKB-KW"/>
</dbReference>
<dbReference type="PANTHER" id="PTHR11732">
    <property type="entry name" value="ALDO/KETO REDUCTASE"/>
    <property type="match status" value="1"/>
</dbReference>
<dbReference type="Proteomes" id="UP001302676">
    <property type="component" value="Unassembled WGS sequence"/>
</dbReference>
<comment type="caution">
    <text evidence="3">The sequence shown here is derived from an EMBL/GenBank/DDBJ whole genome shotgun (WGS) entry which is preliminary data.</text>
</comment>
<dbReference type="InterPro" id="IPR020471">
    <property type="entry name" value="AKR"/>
</dbReference>
<dbReference type="RefSeq" id="XP_062639891.1">
    <property type="nucleotide sequence ID" value="XM_062783002.1"/>
</dbReference>
<sequence length="333" mass="36098">MATPFPTAEMPSMMYGTAWKEERTADLVYEAIKAGFRGIDTAAMKKHYNEAGVGEGIRRAISEGICSRKDLFIQTKFSPMDNTSDYSPTDPLPTQIHASIISSLTNLSTPDHSPPYLDALVLHSPFPTIPETLDAWAVLQSYLPSSSSSSPNANKILSLGISNTTLPILQALSTPTHPVSGVPLTPPAIVQNRLRAAERVWDVDVRNWVAEQNNNNQNPPTGRRTKTTYQAFWTLTANPSLWHPQTAPPFIRSVAEGAGVSLAGAWYAWLIIEGGVTVLNGTTSVGEKGHMREDLEVVGMVERWKGTVEGSRVWGELGKGFWGVVGGRSVTGG</sequence>
<keyword evidence="4" id="KW-1185">Reference proteome</keyword>
<dbReference type="Pfam" id="PF00248">
    <property type="entry name" value="Aldo_ket_red"/>
    <property type="match status" value="1"/>
</dbReference>
<dbReference type="EMBL" id="MU853561">
    <property type="protein sequence ID" value="KAK4146520.1"/>
    <property type="molecule type" value="Genomic_DNA"/>
</dbReference>
<dbReference type="InterPro" id="IPR023210">
    <property type="entry name" value="NADP_OxRdtase_dom"/>
</dbReference>
<protein>
    <submittedName>
        <fullName evidence="3">NADP-dependent oxidoreductase domain-containing protein</fullName>
    </submittedName>
</protein>
<evidence type="ECO:0000313" key="4">
    <source>
        <dbReference type="Proteomes" id="UP001302676"/>
    </source>
</evidence>
<reference evidence="3" key="1">
    <citation type="journal article" date="2023" name="Mol. Phylogenet. Evol.">
        <title>Genome-scale phylogeny and comparative genomics of the fungal order Sordariales.</title>
        <authorList>
            <person name="Hensen N."/>
            <person name="Bonometti L."/>
            <person name="Westerberg I."/>
            <person name="Brannstrom I.O."/>
            <person name="Guillou S."/>
            <person name="Cros-Aarteil S."/>
            <person name="Calhoun S."/>
            <person name="Haridas S."/>
            <person name="Kuo A."/>
            <person name="Mondo S."/>
            <person name="Pangilinan J."/>
            <person name="Riley R."/>
            <person name="LaButti K."/>
            <person name="Andreopoulos B."/>
            <person name="Lipzen A."/>
            <person name="Chen C."/>
            <person name="Yan M."/>
            <person name="Daum C."/>
            <person name="Ng V."/>
            <person name="Clum A."/>
            <person name="Steindorff A."/>
            <person name="Ohm R.A."/>
            <person name="Martin F."/>
            <person name="Silar P."/>
            <person name="Natvig D.O."/>
            <person name="Lalanne C."/>
            <person name="Gautier V."/>
            <person name="Ament-Velasquez S.L."/>
            <person name="Kruys A."/>
            <person name="Hutchinson M.I."/>
            <person name="Powell A.J."/>
            <person name="Barry K."/>
            <person name="Miller A.N."/>
            <person name="Grigoriev I.V."/>
            <person name="Debuchy R."/>
            <person name="Gladieux P."/>
            <person name="Hiltunen Thoren M."/>
            <person name="Johannesson H."/>
        </authorList>
    </citation>
    <scope>NUCLEOTIDE SEQUENCE</scope>
    <source>
        <strain evidence="3">CBS 141.50</strain>
    </source>
</reference>
<gene>
    <name evidence="3" type="ORF">C8A04DRAFT_34974</name>
</gene>
<dbReference type="GeneID" id="87819615"/>
<evidence type="ECO:0000259" key="2">
    <source>
        <dbReference type="Pfam" id="PF00248"/>
    </source>
</evidence>
<feature type="domain" description="NADP-dependent oxidoreductase" evidence="2">
    <location>
        <begin position="18"/>
        <end position="283"/>
    </location>
</feature>
<reference evidence="3" key="2">
    <citation type="submission" date="2023-05" db="EMBL/GenBank/DDBJ databases">
        <authorList>
            <consortium name="Lawrence Berkeley National Laboratory"/>
            <person name="Steindorff A."/>
            <person name="Hensen N."/>
            <person name="Bonometti L."/>
            <person name="Westerberg I."/>
            <person name="Brannstrom I.O."/>
            <person name="Guillou S."/>
            <person name="Cros-Aarteil S."/>
            <person name="Calhoun S."/>
            <person name="Haridas S."/>
            <person name="Kuo A."/>
            <person name="Mondo S."/>
            <person name="Pangilinan J."/>
            <person name="Riley R."/>
            <person name="Labutti K."/>
            <person name="Andreopoulos B."/>
            <person name="Lipzen A."/>
            <person name="Chen C."/>
            <person name="Yanf M."/>
            <person name="Daum C."/>
            <person name="Ng V."/>
            <person name="Clum A."/>
            <person name="Ohm R."/>
            <person name="Martin F."/>
            <person name="Silar P."/>
            <person name="Natvig D."/>
            <person name="Lalanne C."/>
            <person name="Gautier V."/>
            <person name="Ament-Velasquez S.L."/>
            <person name="Kruys A."/>
            <person name="Hutchinson M.I."/>
            <person name="Powell A.J."/>
            <person name="Barry K."/>
            <person name="Miller A.N."/>
            <person name="Grigoriev I.V."/>
            <person name="Debuchy R."/>
            <person name="Gladieux P."/>
            <person name="Thoren M.H."/>
            <person name="Johannesson H."/>
        </authorList>
    </citation>
    <scope>NUCLEOTIDE SEQUENCE</scope>
    <source>
        <strain evidence="3">CBS 141.50</strain>
    </source>
</reference>
<organism evidence="3 4">
    <name type="scientific">Dichotomopilus funicola</name>
    <dbReference type="NCBI Taxonomy" id="1934379"/>
    <lineage>
        <taxon>Eukaryota</taxon>
        <taxon>Fungi</taxon>
        <taxon>Dikarya</taxon>
        <taxon>Ascomycota</taxon>
        <taxon>Pezizomycotina</taxon>
        <taxon>Sordariomycetes</taxon>
        <taxon>Sordariomycetidae</taxon>
        <taxon>Sordariales</taxon>
        <taxon>Chaetomiaceae</taxon>
        <taxon>Dichotomopilus</taxon>
    </lineage>
</organism>
<name>A0AAN6V9J8_9PEZI</name>
<evidence type="ECO:0000256" key="1">
    <source>
        <dbReference type="ARBA" id="ARBA00023002"/>
    </source>
</evidence>
<keyword evidence="1" id="KW-0560">Oxidoreductase</keyword>
<dbReference type="AlphaFoldDB" id="A0AAN6V9J8"/>